<comment type="caution">
    <text evidence="2">The sequence shown here is derived from an EMBL/GenBank/DDBJ whole genome shotgun (WGS) entry which is preliminary data.</text>
</comment>
<feature type="transmembrane region" description="Helical" evidence="1">
    <location>
        <begin position="12"/>
        <end position="30"/>
    </location>
</feature>
<keyword evidence="1" id="KW-1133">Transmembrane helix</keyword>
<evidence type="ECO:0000313" key="2">
    <source>
        <dbReference type="EMBL" id="KZN29766.1"/>
    </source>
</evidence>
<sequence>MFPINQIQAKDLVLEAGFVISLLLIVWFAFSVAGKSK</sequence>
<evidence type="ECO:0000256" key="1">
    <source>
        <dbReference type="SAM" id="Phobius"/>
    </source>
</evidence>
<gene>
    <name evidence="2" type="ORF">N475_05565</name>
</gene>
<keyword evidence="1" id="KW-0812">Transmembrane</keyword>
<keyword evidence="1" id="KW-0472">Membrane</keyword>
<proteinExistence type="predicted"/>
<protein>
    <submittedName>
        <fullName evidence="2">Uncharacterized protein</fullName>
    </submittedName>
</protein>
<keyword evidence="3" id="KW-1185">Reference proteome</keyword>
<reference evidence="2 3" key="1">
    <citation type="submission" date="2013-07" db="EMBL/GenBank/DDBJ databases">
        <title>Comparative Genomic and Metabolomic Analysis of Twelve Strains of Pseudoalteromonas luteoviolacea.</title>
        <authorList>
            <person name="Vynne N.G."/>
            <person name="Mansson M."/>
            <person name="Gram L."/>
        </authorList>
    </citation>
    <scope>NUCLEOTIDE SEQUENCE [LARGE SCALE GENOMIC DNA]</scope>
    <source>
        <strain evidence="2 3">DSM 6061</strain>
    </source>
</reference>
<dbReference type="PATRIC" id="fig|1365250.3.peg.5165"/>
<evidence type="ECO:0000313" key="3">
    <source>
        <dbReference type="Proteomes" id="UP000076643"/>
    </source>
</evidence>
<accession>A0A166UBI6</accession>
<dbReference type="AlphaFoldDB" id="A0A166UBI6"/>
<organism evidence="2 3">
    <name type="scientific">Pseudoalteromonas luteoviolacea DSM 6061</name>
    <dbReference type="NCBI Taxonomy" id="1365250"/>
    <lineage>
        <taxon>Bacteria</taxon>
        <taxon>Pseudomonadati</taxon>
        <taxon>Pseudomonadota</taxon>
        <taxon>Gammaproteobacteria</taxon>
        <taxon>Alteromonadales</taxon>
        <taxon>Pseudoalteromonadaceae</taxon>
        <taxon>Pseudoalteromonas</taxon>
    </lineage>
</organism>
<dbReference type="Proteomes" id="UP000076643">
    <property type="component" value="Unassembled WGS sequence"/>
</dbReference>
<dbReference type="EMBL" id="AUYB01000158">
    <property type="protein sequence ID" value="KZN29766.1"/>
    <property type="molecule type" value="Genomic_DNA"/>
</dbReference>
<name>A0A166UBI6_9GAMM</name>